<evidence type="ECO:0000256" key="1">
    <source>
        <dbReference type="ARBA" id="ARBA00004141"/>
    </source>
</evidence>
<dbReference type="GO" id="GO:0016020">
    <property type="term" value="C:membrane"/>
    <property type="evidence" value="ECO:0007669"/>
    <property type="project" value="UniProtKB-SubCell"/>
</dbReference>
<feature type="transmembrane region" description="Helical" evidence="5">
    <location>
        <begin position="50"/>
        <end position="70"/>
    </location>
</feature>
<evidence type="ECO:0000256" key="5">
    <source>
        <dbReference type="SAM" id="Phobius"/>
    </source>
</evidence>
<dbReference type="EMBL" id="HBIQ01115655">
    <property type="protein sequence ID" value="CAE0604908.1"/>
    <property type="molecule type" value="Transcribed_RNA"/>
</dbReference>
<evidence type="ECO:0000256" key="2">
    <source>
        <dbReference type="ARBA" id="ARBA00022692"/>
    </source>
</evidence>
<organism evidence="6">
    <name type="scientific">Strombidinopsis acuminata</name>
    <dbReference type="NCBI Taxonomy" id="141414"/>
    <lineage>
        <taxon>Eukaryota</taxon>
        <taxon>Sar</taxon>
        <taxon>Alveolata</taxon>
        <taxon>Ciliophora</taxon>
        <taxon>Intramacronucleata</taxon>
        <taxon>Spirotrichea</taxon>
        <taxon>Choreotrichia</taxon>
        <taxon>Choreotrichida</taxon>
        <taxon>Strombidinopsidae</taxon>
        <taxon>Strombidinopsis</taxon>
    </lineage>
</organism>
<evidence type="ECO:0008006" key="7">
    <source>
        <dbReference type="Google" id="ProtNLM"/>
    </source>
</evidence>
<dbReference type="Pfam" id="PF07681">
    <property type="entry name" value="DoxX"/>
    <property type="match status" value="1"/>
</dbReference>
<proteinExistence type="predicted"/>
<keyword evidence="4 5" id="KW-0472">Membrane</keyword>
<feature type="transmembrane region" description="Helical" evidence="5">
    <location>
        <begin position="77"/>
        <end position="96"/>
    </location>
</feature>
<dbReference type="InterPro" id="IPR032808">
    <property type="entry name" value="DoxX"/>
</dbReference>
<evidence type="ECO:0000256" key="3">
    <source>
        <dbReference type="ARBA" id="ARBA00022989"/>
    </source>
</evidence>
<gene>
    <name evidence="6" type="ORF">SACU0126_LOCUS36675</name>
</gene>
<reference evidence="6" key="1">
    <citation type="submission" date="2021-01" db="EMBL/GenBank/DDBJ databases">
        <authorList>
            <person name="Corre E."/>
            <person name="Pelletier E."/>
            <person name="Niang G."/>
            <person name="Scheremetjew M."/>
            <person name="Finn R."/>
            <person name="Kale V."/>
            <person name="Holt S."/>
            <person name="Cochrane G."/>
            <person name="Meng A."/>
            <person name="Brown T."/>
            <person name="Cohen L."/>
        </authorList>
    </citation>
    <scope>NUCLEOTIDE SEQUENCE</scope>
    <source>
        <strain evidence="6">SPMC142</strain>
    </source>
</reference>
<protein>
    <recommendedName>
        <fullName evidence="7">DoxX family protein</fullName>
    </recommendedName>
</protein>
<evidence type="ECO:0000313" key="6">
    <source>
        <dbReference type="EMBL" id="CAE0604908.1"/>
    </source>
</evidence>
<feature type="transmembrane region" description="Helical" evidence="5">
    <location>
        <begin position="108"/>
        <end position="127"/>
    </location>
</feature>
<comment type="subcellular location">
    <subcellularLocation>
        <location evidence="1">Membrane</location>
        <topology evidence="1">Multi-pass membrane protein</topology>
    </subcellularLocation>
</comment>
<evidence type="ECO:0000256" key="4">
    <source>
        <dbReference type="ARBA" id="ARBA00023136"/>
    </source>
</evidence>
<keyword evidence="2 5" id="KW-0812">Transmembrane</keyword>
<accession>A0A7S3U8U1</accession>
<sequence length="149" mass="15495">MIGALCRFLGRACFAAIFLASAAHHATNIPEMAGMIHKDFPAELVGGLENAAKIAVGLMGLGGLLIATGFAPRLGSLLCAAFLVPATYFQHVLAMQAATDEKTKKTEMIMVLKNVAIFGALVMLFGYECGRTAPTAPAPSGGKKGKKQS</sequence>
<dbReference type="AlphaFoldDB" id="A0A7S3U8U1"/>
<name>A0A7S3U8U1_9SPIT</name>
<keyword evidence="3 5" id="KW-1133">Transmembrane helix</keyword>